<gene>
    <name evidence="2" type="ORF">Ade02nite_88920</name>
</gene>
<dbReference type="EMBL" id="BOMI01000188">
    <property type="protein sequence ID" value="GID80251.1"/>
    <property type="molecule type" value="Genomic_DNA"/>
</dbReference>
<evidence type="ECO:0000256" key="1">
    <source>
        <dbReference type="SAM" id="Phobius"/>
    </source>
</evidence>
<comment type="caution">
    <text evidence="2">The sequence shown here is derived from an EMBL/GenBank/DDBJ whole genome shotgun (WGS) entry which is preliminary data.</text>
</comment>
<keyword evidence="1" id="KW-1133">Transmembrane helix</keyword>
<protein>
    <submittedName>
        <fullName evidence="2">Uncharacterized protein</fullName>
    </submittedName>
</protein>
<sequence>MGKVPFWVLPAAIILIFASFELVVMFLQALLILPTGTGTPGW</sequence>
<keyword evidence="1" id="KW-0472">Membrane</keyword>
<dbReference type="RefSeq" id="WP_275409997.1">
    <property type="nucleotide sequence ID" value="NZ_BAAABO010000009.1"/>
</dbReference>
<proteinExistence type="predicted"/>
<keyword evidence="3" id="KW-1185">Reference proteome</keyword>
<accession>A0ABQ3YJR6</accession>
<dbReference type="Proteomes" id="UP000609879">
    <property type="component" value="Unassembled WGS sequence"/>
</dbReference>
<feature type="transmembrane region" description="Helical" evidence="1">
    <location>
        <begin position="6"/>
        <end position="33"/>
    </location>
</feature>
<evidence type="ECO:0000313" key="2">
    <source>
        <dbReference type="EMBL" id="GID80251.1"/>
    </source>
</evidence>
<reference evidence="2 3" key="1">
    <citation type="submission" date="2021-01" db="EMBL/GenBank/DDBJ databases">
        <title>Whole genome shotgun sequence of Actinoplanes deccanensis NBRC 13994.</title>
        <authorList>
            <person name="Komaki H."/>
            <person name="Tamura T."/>
        </authorList>
    </citation>
    <scope>NUCLEOTIDE SEQUENCE [LARGE SCALE GENOMIC DNA]</scope>
    <source>
        <strain evidence="2 3">NBRC 13994</strain>
    </source>
</reference>
<evidence type="ECO:0000313" key="3">
    <source>
        <dbReference type="Proteomes" id="UP000609879"/>
    </source>
</evidence>
<keyword evidence="1" id="KW-0812">Transmembrane</keyword>
<organism evidence="2 3">
    <name type="scientific">Paractinoplanes deccanensis</name>
    <dbReference type="NCBI Taxonomy" id="113561"/>
    <lineage>
        <taxon>Bacteria</taxon>
        <taxon>Bacillati</taxon>
        <taxon>Actinomycetota</taxon>
        <taxon>Actinomycetes</taxon>
        <taxon>Micromonosporales</taxon>
        <taxon>Micromonosporaceae</taxon>
        <taxon>Paractinoplanes</taxon>
    </lineage>
</organism>
<name>A0ABQ3YJR6_9ACTN</name>